<evidence type="ECO:0000313" key="8">
    <source>
        <dbReference type="Proteomes" id="UP001139646"/>
    </source>
</evidence>
<sequence length="167" mass="18660">MKKILTGLTAKSIVLTIKETITPSMQPMVIQLVHGAFSKLRLHAYMLDIGDLNDQAPLQDQISEIDKNTNVEQFFLIDELDQPLTSATLYSVPSWIIFGIYFIVLPVSITVINEQKNGTLIRLKTFPISTSHYFFTKVSAFCLLSSIQFVILTLIGIFAVPVLTAQP</sequence>
<evidence type="ECO:0000256" key="3">
    <source>
        <dbReference type="ARBA" id="ARBA00022989"/>
    </source>
</evidence>
<dbReference type="Pfam" id="PF12698">
    <property type="entry name" value="ABC2_membrane_3"/>
    <property type="match status" value="1"/>
</dbReference>
<name>A0ABS9WXH0_9GAMM</name>
<dbReference type="EMBL" id="JAKKSL010000001">
    <property type="protein sequence ID" value="MCI2282595.1"/>
    <property type="molecule type" value="Genomic_DNA"/>
</dbReference>
<dbReference type="RefSeq" id="WP_242283427.1">
    <property type="nucleotide sequence ID" value="NZ_JAKKSL010000001.1"/>
</dbReference>
<proteinExistence type="predicted"/>
<reference evidence="7" key="1">
    <citation type="submission" date="2022-01" db="EMBL/GenBank/DDBJ databases">
        <title>Colwellia maritima, isolated from seawater.</title>
        <authorList>
            <person name="Kristyanto S."/>
            <person name="Jung J."/>
            <person name="Jeon C.O."/>
        </authorList>
    </citation>
    <scope>NUCLEOTIDE SEQUENCE</scope>
    <source>
        <strain evidence="7">MSW7</strain>
    </source>
</reference>
<keyword evidence="4 5" id="KW-0472">Membrane</keyword>
<protein>
    <recommendedName>
        <fullName evidence="6">ABC-2 type transporter transmembrane domain-containing protein</fullName>
    </recommendedName>
</protein>
<keyword evidence="8" id="KW-1185">Reference proteome</keyword>
<evidence type="ECO:0000259" key="6">
    <source>
        <dbReference type="Pfam" id="PF12698"/>
    </source>
</evidence>
<organism evidence="7 8">
    <name type="scientific">Colwellia maritima</name>
    <dbReference type="NCBI Taxonomy" id="2912588"/>
    <lineage>
        <taxon>Bacteria</taxon>
        <taxon>Pseudomonadati</taxon>
        <taxon>Pseudomonadota</taxon>
        <taxon>Gammaproteobacteria</taxon>
        <taxon>Alteromonadales</taxon>
        <taxon>Colwelliaceae</taxon>
        <taxon>Colwellia</taxon>
    </lineage>
</organism>
<feature type="transmembrane region" description="Helical" evidence="5">
    <location>
        <begin position="92"/>
        <end position="113"/>
    </location>
</feature>
<keyword evidence="2 5" id="KW-0812">Transmembrane</keyword>
<comment type="subcellular location">
    <subcellularLocation>
        <location evidence="1">Membrane</location>
        <topology evidence="1">Multi-pass membrane protein</topology>
    </subcellularLocation>
</comment>
<gene>
    <name evidence="7" type="ORF">L3081_03250</name>
</gene>
<accession>A0ABS9WXH0</accession>
<feature type="transmembrane region" description="Helical" evidence="5">
    <location>
        <begin position="134"/>
        <end position="160"/>
    </location>
</feature>
<comment type="caution">
    <text evidence="7">The sequence shown here is derived from an EMBL/GenBank/DDBJ whole genome shotgun (WGS) entry which is preliminary data.</text>
</comment>
<dbReference type="Proteomes" id="UP001139646">
    <property type="component" value="Unassembled WGS sequence"/>
</dbReference>
<evidence type="ECO:0000313" key="7">
    <source>
        <dbReference type="EMBL" id="MCI2282595.1"/>
    </source>
</evidence>
<evidence type="ECO:0000256" key="2">
    <source>
        <dbReference type="ARBA" id="ARBA00022692"/>
    </source>
</evidence>
<evidence type="ECO:0000256" key="5">
    <source>
        <dbReference type="SAM" id="Phobius"/>
    </source>
</evidence>
<dbReference type="InterPro" id="IPR013525">
    <property type="entry name" value="ABC2_TM"/>
</dbReference>
<feature type="domain" description="ABC-2 type transporter transmembrane" evidence="6">
    <location>
        <begin position="51"/>
        <end position="161"/>
    </location>
</feature>
<evidence type="ECO:0000256" key="1">
    <source>
        <dbReference type="ARBA" id="ARBA00004141"/>
    </source>
</evidence>
<keyword evidence="3 5" id="KW-1133">Transmembrane helix</keyword>
<evidence type="ECO:0000256" key="4">
    <source>
        <dbReference type="ARBA" id="ARBA00023136"/>
    </source>
</evidence>